<dbReference type="AlphaFoldDB" id="A0A0F9K627"/>
<comment type="caution">
    <text evidence="2">The sequence shown here is derived from an EMBL/GenBank/DDBJ whole genome shotgun (WGS) entry which is preliminary data.</text>
</comment>
<evidence type="ECO:0000256" key="1">
    <source>
        <dbReference type="SAM" id="MobiDB-lite"/>
    </source>
</evidence>
<dbReference type="EMBL" id="LAZR01008641">
    <property type="protein sequence ID" value="KKM77448.1"/>
    <property type="molecule type" value="Genomic_DNA"/>
</dbReference>
<protein>
    <submittedName>
        <fullName evidence="2">Uncharacterized protein</fullName>
    </submittedName>
</protein>
<name>A0A0F9K627_9ZZZZ</name>
<sequence>MRSLWAAGSGLLGHLMKRRTTIEQRRQWAEGQGEHSPLGRALRDGLDAERELAEALSEVERIKGAVEALAAKWNDRNDSDYPAARRPGWANAEDLRDALTTNPDEREGA</sequence>
<gene>
    <name evidence="2" type="ORF">LCGC14_1369970</name>
</gene>
<proteinExistence type="predicted"/>
<accession>A0A0F9K627</accession>
<evidence type="ECO:0000313" key="2">
    <source>
        <dbReference type="EMBL" id="KKM77448.1"/>
    </source>
</evidence>
<organism evidence="2">
    <name type="scientific">marine sediment metagenome</name>
    <dbReference type="NCBI Taxonomy" id="412755"/>
    <lineage>
        <taxon>unclassified sequences</taxon>
        <taxon>metagenomes</taxon>
        <taxon>ecological metagenomes</taxon>
    </lineage>
</organism>
<feature type="region of interest" description="Disordered" evidence="1">
    <location>
        <begin position="73"/>
        <end position="109"/>
    </location>
</feature>
<feature type="compositionally biased region" description="Basic and acidic residues" evidence="1">
    <location>
        <begin position="93"/>
        <end position="109"/>
    </location>
</feature>
<reference evidence="2" key="1">
    <citation type="journal article" date="2015" name="Nature">
        <title>Complex archaea that bridge the gap between prokaryotes and eukaryotes.</title>
        <authorList>
            <person name="Spang A."/>
            <person name="Saw J.H."/>
            <person name="Jorgensen S.L."/>
            <person name="Zaremba-Niedzwiedzka K."/>
            <person name="Martijn J."/>
            <person name="Lind A.E."/>
            <person name="van Eijk R."/>
            <person name="Schleper C."/>
            <person name="Guy L."/>
            <person name="Ettema T.J."/>
        </authorList>
    </citation>
    <scope>NUCLEOTIDE SEQUENCE</scope>
</reference>